<dbReference type="Gene3D" id="3.40.50.2300">
    <property type="match status" value="2"/>
</dbReference>
<feature type="region of interest" description="Disordered" evidence="3">
    <location>
        <begin position="1"/>
        <end position="30"/>
    </location>
</feature>
<comment type="similarity">
    <text evidence="1">Belongs to the leucine-binding protein family.</text>
</comment>
<evidence type="ECO:0000313" key="6">
    <source>
        <dbReference type="Proteomes" id="UP000324797"/>
    </source>
</evidence>
<name>A0A5S4YQM0_9BRAD</name>
<dbReference type="SUPFAM" id="SSF53822">
    <property type="entry name" value="Periplasmic binding protein-like I"/>
    <property type="match status" value="1"/>
</dbReference>
<feature type="compositionally biased region" description="Low complexity" evidence="3">
    <location>
        <begin position="7"/>
        <end position="17"/>
    </location>
</feature>
<dbReference type="Proteomes" id="UP000324797">
    <property type="component" value="Unassembled WGS sequence"/>
</dbReference>
<feature type="domain" description="Leucine-binding protein" evidence="4">
    <location>
        <begin position="71"/>
        <end position="424"/>
    </location>
</feature>
<dbReference type="AlphaFoldDB" id="A0A5S4YQM0"/>
<dbReference type="InterPro" id="IPR028082">
    <property type="entry name" value="Peripla_BP_I"/>
</dbReference>
<evidence type="ECO:0000259" key="4">
    <source>
        <dbReference type="Pfam" id="PF13458"/>
    </source>
</evidence>
<organism evidence="5 6">
    <name type="scientific">Bradyrhizobium hipponense</name>
    <dbReference type="NCBI Taxonomy" id="2605638"/>
    <lineage>
        <taxon>Bacteria</taxon>
        <taxon>Pseudomonadati</taxon>
        <taxon>Pseudomonadota</taxon>
        <taxon>Alphaproteobacteria</taxon>
        <taxon>Hyphomicrobiales</taxon>
        <taxon>Nitrobacteraceae</taxon>
        <taxon>Bradyrhizobium</taxon>
    </lineage>
</organism>
<evidence type="ECO:0000256" key="2">
    <source>
        <dbReference type="ARBA" id="ARBA00022729"/>
    </source>
</evidence>
<dbReference type="CDD" id="cd06343">
    <property type="entry name" value="PBP1_ABC_ligand_binding-like"/>
    <property type="match status" value="1"/>
</dbReference>
<proteinExistence type="inferred from homology"/>
<accession>A0A5S4YQM0</accession>
<dbReference type="PANTHER" id="PTHR47235">
    <property type="entry name" value="BLR6548 PROTEIN"/>
    <property type="match status" value="1"/>
</dbReference>
<keyword evidence="6" id="KW-1185">Reference proteome</keyword>
<dbReference type="PANTHER" id="PTHR47235:SF1">
    <property type="entry name" value="BLR6548 PROTEIN"/>
    <property type="match status" value="1"/>
</dbReference>
<gene>
    <name evidence="5" type="ORF">FXV83_10480</name>
</gene>
<sequence>MARGKSRSWASSSPESSGRTENSHSEMKETELLLGRTLRTAALVTATAVITFTSGAAFAQKKYDTGASDTEIKIGNIMPYSGPASAYGIIGKTEEAYFKMINDKGGINGRKISFVTYDDGYSPPKAVEQVRKLVESDEILAVFNPLGTPSNSAIQKYLNAKKIPQLFVATGATKWNDPKNFPWTIGWQPSYQSEAQIYAKWLLKEKPDAKIAILYQNDDFGKDYLKGTKDGLGAKASSMIIMEESYEVSEPSIDGHIVKIKAANPDVLLIYATPKFAAQTIKKTAELSWKPLQILTNVSISVGSVMKPAGFEASQGVLSAAYAKDSTDPQWANDPGMKRWNEFVDKYMAGADKSDTSMVYGYGAASTLAKVLEMSGDDLTRVNLMKQAASLKDFAPDTLLPGVKINTNATDFAPISQLQMQRFKGEKWELFGEIISGDVASE</sequence>
<dbReference type="EMBL" id="VSTH01000029">
    <property type="protein sequence ID" value="TYO66696.1"/>
    <property type="molecule type" value="Genomic_DNA"/>
</dbReference>
<evidence type="ECO:0000313" key="5">
    <source>
        <dbReference type="EMBL" id="TYO66696.1"/>
    </source>
</evidence>
<comment type="caution">
    <text evidence="5">The sequence shown here is derived from an EMBL/GenBank/DDBJ whole genome shotgun (WGS) entry which is preliminary data.</text>
</comment>
<dbReference type="Pfam" id="PF13458">
    <property type="entry name" value="Peripla_BP_6"/>
    <property type="match status" value="1"/>
</dbReference>
<reference evidence="5 6" key="1">
    <citation type="submission" date="2019-08" db="EMBL/GenBank/DDBJ databases">
        <title>Bradyrhizobium hipponensis sp. nov., a rhizobium isolated from a Lupinus angustifolius root nodule in Tunisia.</title>
        <authorList>
            <person name="Off K."/>
            <person name="Rejili M."/>
            <person name="Mars M."/>
            <person name="Brachmann A."/>
            <person name="Marin M."/>
        </authorList>
    </citation>
    <scope>NUCLEOTIDE SEQUENCE [LARGE SCALE GENOMIC DNA]</scope>
    <source>
        <strain evidence="6">aSej3</strain>
    </source>
</reference>
<keyword evidence="2" id="KW-0732">Signal</keyword>
<feature type="compositionally biased region" description="Basic and acidic residues" evidence="3">
    <location>
        <begin position="21"/>
        <end position="30"/>
    </location>
</feature>
<protein>
    <submittedName>
        <fullName evidence="5">ABC transporter substrate-binding protein</fullName>
    </submittedName>
</protein>
<dbReference type="InterPro" id="IPR028081">
    <property type="entry name" value="Leu-bd"/>
</dbReference>
<evidence type="ECO:0000256" key="3">
    <source>
        <dbReference type="SAM" id="MobiDB-lite"/>
    </source>
</evidence>
<evidence type="ECO:0000256" key="1">
    <source>
        <dbReference type="ARBA" id="ARBA00010062"/>
    </source>
</evidence>